<dbReference type="EMBL" id="CP000568">
    <property type="protein sequence ID" value="ABN52363.1"/>
    <property type="molecule type" value="Genomic_DNA"/>
</dbReference>
<dbReference type="AlphaFoldDB" id="A3DEI4"/>
<protein>
    <submittedName>
        <fullName evidence="1">Uncharacterized protein</fullName>
    </submittedName>
</protein>
<reference evidence="1 2" key="2">
    <citation type="journal article" date="2013" name="Biotechnol. Biofuels">
        <title>Global transcriptome analysis of Clostridium thermocellum ATCC 27405 during growth on dilute acid pretreated Populus and switchgrass.</title>
        <authorList>
            <person name="Wilson C.M."/>
            <person name="Rodriguez M.Jr."/>
            <person name="Johnson C.M."/>
            <person name="Martin S.L."/>
            <person name="Chu T.M."/>
            <person name="Wolfinger R.D."/>
            <person name="Hauser L.J."/>
            <person name="Land M.L."/>
            <person name="Klingeman D.M."/>
            <person name="Syed M.H."/>
            <person name="Ragauskas A.J."/>
            <person name="Tschaplinski T.J."/>
            <person name="Mielenz J.R."/>
            <person name="Brown S.D."/>
        </authorList>
    </citation>
    <scope>NUCLEOTIDE SEQUENCE [LARGE SCALE GENOMIC DNA]</scope>
    <source>
        <strain evidence="2">ATCC 27405 / DSM 1237 / JCM 9322 / NBRC 103400 / NCIMB 10682 / NRRL B-4536 / VPI 7372</strain>
    </source>
</reference>
<accession>A3DEI4</accession>
<dbReference type="HOGENOM" id="CLU_2463606_0_0_9"/>
<evidence type="ECO:0000313" key="1">
    <source>
        <dbReference type="EMBL" id="ABN52363.1"/>
    </source>
</evidence>
<dbReference type="Proteomes" id="UP000002145">
    <property type="component" value="Chromosome"/>
</dbReference>
<organism evidence="1 2">
    <name type="scientific">Acetivibrio thermocellus (strain ATCC 27405 / DSM 1237 / JCM 9322 / NBRC 103400 / NCIMB 10682 / NRRL B-4536 / VPI 7372)</name>
    <name type="common">Clostridium thermocellum</name>
    <dbReference type="NCBI Taxonomy" id="203119"/>
    <lineage>
        <taxon>Bacteria</taxon>
        <taxon>Bacillati</taxon>
        <taxon>Bacillota</taxon>
        <taxon>Clostridia</taxon>
        <taxon>Eubacteriales</taxon>
        <taxon>Oscillospiraceae</taxon>
        <taxon>Acetivibrio</taxon>
    </lineage>
</organism>
<sequence>MERRYYSMNKVLIECDTLIDKYKLNKEGIIKQLETIKIEKDQNFIIAYDKDFRFTLVGEMCENNSLVVLTNIIKADDFREMDNSDLFQFIREQGG</sequence>
<name>A3DEI4_ACET2</name>
<evidence type="ECO:0000313" key="2">
    <source>
        <dbReference type="Proteomes" id="UP000002145"/>
    </source>
</evidence>
<dbReference type="KEGG" id="cth:Cthe_1131"/>
<gene>
    <name evidence="1" type="ordered locus">Cthe_1131</name>
</gene>
<proteinExistence type="predicted"/>
<keyword evidence="2" id="KW-1185">Reference proteome</keyword>
<reference evidence="2" key="1">
    <citation type="submission" date="2007-02" db="EMBL/GenBank/DDBJ databases">
        <title>Complete sequence of Clostridium thermocellum ATCC 27405.</title>
        <authorList>
            <consortium name="US DOE Joint Genome Institute"/>
            <person name="Copeland A."/>
            <person name="Lucas S."/>
            <person name="Lapidus A."/>
            <person name="Barry K."/>
            <person name="Detter J.C."/>
            <person name="Glavina del Rio T."/>
            <person name="Hammon N."/>
            <person name="Israni S."/>
            <person name="Dalin E."/>
            <person name="Tice H."/>
            <person name="Pitluck S."/>
            <person name="Chertkov O."/>
            <person name="Brettin T."/>
            <person name="Bruce D."/>
            <person name="Han C."/>
            <person name="Tapia R."/>
            <person name="Gilna P."/>
            <person name="Schmutz J."/>
            <person name="Larimer F."/>
            <person name="Land M."/>
            <person name="Hauser L."/>
            <person name="Kyrpides N."/>
            <person name="Mikhailova N."/>
            <person name="Wu J.H.D."/>
            <person name="Newcomb M."/>
            <person name="Richardson P."/>
        </authorList>
    </citation>
    <scope>NUCLEOTIDE SEQUENCE [LARGE SCALE GENOMIC DNA]</scope>
    <source>
        <strain evidence="2">ATCC 27405 / DSM 1237 / JCM 9322 / NBRC 103400 / NCIMB 10682 / NRRL B-4536 / VPI 7372</strain>
    </source>
</reference>